<protein>
    <submittedName>
        <fullName evidence="3">Uncharacterized protein</fullName>
    </submittedName>
</protein>
<comment type="caution">
    <text evidence="3">The sequence shown here is derived from an EMBL/GenBank/DDBJ whole genome shotgun (WGS) entry which is preliminary data.</text>
</comment>
<gene>
    <name evidence="3" type="ORF">ALTATR162_LOCUS10755</name>
    <name evidence="2" type="ORF">ALTATR162_LOCUS7991</name>
</gene>
<dbReference type="GeneID" id="67010951"/>
<name>A0A8J2IA26_9PLEO</name>
<feature type="region of interest" description="Disordered" evidence="1">
    <location>
        <begin position="140"/>
        <end position="197"/>
    </location>
</feature>
<feature type="compositionally biased region" description="Polar residues" evidence="1">
    <location>
        <begin position="163"/>
        <end position="175"/>
    </location>
</feature>
<sequence>MVGHGYFSDYRFDSNKLFKHAESANNINRSKSYHIQSLHAVTFHVDVYDLTMAKQQRKALEAMTPQMENPESLAGASQMAGIKLVLLQAAWSLSNEQGIAPGYYWRCRPHVYAQLSSQHLHYYCADRLIRRPFSSYNSRSLNKPFDQSNNSDEIELSGDDYDVSSSAVTSPTLSHGSFVVPPDPPHKRQELDRHERVSLRYITED</sequence>
<reference evidence="3" key="1">
    <citation type="submission" date="2021-05" db="EMBL/GenBank/DDBJ databases">
        <authorList>
            <person name="Stam R."/>
        </authorList>
    </citation>
    <scope>NUCLEOTIDE SEQUENCE</scope>
    <source>
        <strain evidence="3">CS162</strain>
    </source>
</reference>
<evidence type="ECO:0000313" key="4">
    <source>
        <dbReference type="Proteomes" id="UP000676310"/>
    </source>
</evidence>
<feature type="compositionally biased region" description="Polar residues" evidence="1">
    <location>
        <begin position="140"/>
        <end position="151"/>
    </location>
</feature>
<dbReference type="EMBL" id="CAJRGZ010000022">
    <property type="protein sequence ID" value="CAG5175168.1"/>
    <property type="molecule type" value="Genomic_DNA"/>
</dbReference>
<keyword evidence="4" id="KW-1185">Reference proteome</keyword>
<feature type="compositionally biased region" description="Basic and acidic residues" evidence="1">
    <location>
        <begin position="184"/>
        <end position="197"/>
    </location>
</feature>
<proteinExistence type="predicted"/>
<dbReference type="AlphaFoldDB" id="A0A8J2IA26"/>
<evidence type="ECO:0000313" key="2">
    <source>
        <dbReference type="EMBL" id="CAG5175168.1"/>
    </source>
</evidence>
<dbReference type="EMBL" id="CAJRGZ010000029">
    <property type="protein sequence ID" value="CAG5183789.1"/>
    <property type="molecule type" value="Genomic_DNA"/>
</dbReference>
<accession>A0A8J2IA26</accession>
<organism evidence="3 4">
    <name type="scientific">Alternaria atra</name>
    <dbReference type="NCBI Taxonomy" id="119953"/>
    <lineage>
        <taxon>Eukaryota</taxon>
        <taxon>Fungi</taxon>
        <taxon>Dikarya</taxon>
        <taxon>Ascomycota</taxon>
        <taxon>Pezizomycotina</taxon>
        <taxon>Dothideomycetes</taxon>
        <taxon>Pleosporomycetidae</taxon>
        <taxon>Pleosporales</taxon>
        <taxon>Pleosporineae</taxon>
        <taxon>Pleosporaceae</taxon>
        <taxon>Alternaria</taxon>
        <taxon>Alternaria sect. Ulocladioides</taxon>
    </lineage>
</organism>
<dbReference type="RefSeq" id="XP_043174328.1">
    <property type="nucleotide sequence ID" value="XM_043318393.1"/>
</dbReference>
<feature type="compositionally biased region" description="Acidic residues" evidence="1">
    <location>
        <begin position="152"/>
        <end position="162"/>
    </location>
</feature>
<evidence type="ECO:0000313" key="3">
    <source>
        <dbReference type="EMBL" id="CAG5183789.1"/>
    </source>
</evidence>
<evidence type="ECO:0000256" key="1">
    <source>
        <dbReference type="SAM" id="MobiDB-lite"/>
    </source>
</evidence>
<dbReference type="Proteomes" id="UP000676310">
    <property type="component" value="Unassembled WGS sequence"/>
</dbReference>